<dbReference type="PANTHER" id="PTHR11986">
    <property type="entry name" value="AMINOTRANSFERASE CLASS III"/>
    <property type="match status" value="1"/>
</dbReference>
<keyword evidence="5" id="KW-0055">Arginine biosynthesis</keyword>
<dbReference type="KEGG" id="vab:WPS_08190"/>
<keyword evidence="4 5" id="KW-0663">Pyridoxal phosphate</keyword>
<dbReference type="InterPro" id="IPR005814">
    <property type="entry name" value="Aminotrans_3"/>
</dbReference>
<comment type="subunit">
    <text evidence="5">Homodimer.</text>
</comment>
<dbReference type="SUPFAM" id="SSF53383">
    <property type="entry name" value="PLP-dependent transferases"/>
    <property type="match status" value="1"/>
</dbReference>
<feature type="binding site" evidence="5">
    <location>
        <position position="314"/>
    </location>
    <ligand>
        <name>N(2)-acetyl-L-ornithine</name>
        <dbReference type="ChEBI" id="CHEBI:57805"/>
    </ligand>
</feature>
<dbReference type="InterPro" id="IPR015421">
    <property type="entry name" value="PyrdxlP-dep_Trfase_major"/>
</dbReference>
<comment type="miscellaneous">
    <text evidence="5">May also have succinyldiaminopimelate aminotransferase activity, thus carrying out the corresponding step in lysine biosynthesis.</text>
</comment>
<feature type="compositionally biased region" description="Polar residues" evidence="6">
    <location>
        <begin position="1"/>
        <end position="15"/>
    </location>
</feature>
<dbReference type="HAMAP" id="MF_01107">
    <property type="entry name" value="ArgD_aminotrans_3"/>
    <property type="match status" value="1"/>
</dbReference>
<feature type="binding site" evidence="5">
    <location>
        <position position="175"/>
    </location>
    <ligand>
        <name>N(2)-acetyl-L-ornithine</name>
        <dbReference type="ChEBI" id="CHEBI:57805"/>
    </ligand>
</feature>
<dbReference type="InterPro" id="IPR015422">
    <property type="entry name" value="PyrdxlP-dep_Trfase_small"/>
</dbReference>
<proteinExistence type="inferred from homology"/>
<keyword evidence="2 5" id="KW-0028">Amino-acid biosynthesis</keyword>
<evidence type="ECO:0000256" key="4">
    <source>
        <dbReference type="ARBA" id="ARBA00022898"/>
    </source>
</evidence>
<name>A0AAN1XWF9_UNVUL</name>
<dbReference type="Gene3D" id="3.40.640.10">
    <property type="entry name" value="Type I PLP-dependent aspartate aminotransferase-like (Major domain)"/>
    <property type="match status" value="1"/>
</dbReference>
<evidence type="ECO:0000256" key="5">
    <source>
        <dbReference type="HAMAP-Rule" id="MF_01107"/>
    </source>
</evidence>
<dbReference type="InterPro" id="IPR050103">
    <property type="entry name" value="Class-III_PLP-dep_AT"/>
</dbReference>
<dbReference type="Pfam" id="PF00202">
    <property type="entry name" value="Aminotran_3"/>
    <property type="match status" value="1"/>
</dbReference>
<dbReference type="PANTHER" id="PTHR11986:SF79">
    <property type="entry name" value="ACETYLORNITHINE AMINOTRANSFERASE, MITOCHONDRIAL"/>
    <property type="match status" value="1"/>
</dbReference>
<comment type="catalytic activity">
    <reaction evidence="5">
        <text>N(2)-acetyl-L-ornithine + 2-oxoglutarate = N-acetyl-L-glutamate 5-semialdehyde + L-glutamate</text>
        <dbReference type="Rhea" id="RHEA:18049"/>
        <dbReference type="ChEBI" id="CHEBI:16810"/>
        <dbReference type="ChEBI" id="CHEBI:29123"/>
        <dbReference type="ChEBI" id="CHEBI:29985"/>
        <dbReference type="ChEBI" id="CHEBI:57805"/>
        <dbReference type="EC" id="2.6.1.11"/>
    </reaction>
</comment>
<organism evidence="7 8">
    <name type="scientific">Vulcanimicrobium alpinum</name>
    <dbReference type="NCBI Taxonomy" id="3016050"/>
    <lineage>
        <taxon>Bacteria</taxon>
        <taxon>Bacillati</taxon>
        <taxon>Vulcanimicrobiota</taxon>
        <taxon>Vulcanimicrobiia</taxon>
        <taxon>Vulcanimicrobiales</taxon>
        <taxon>Vulcanimicrobiaceae</taxon>
        <taxon>Vulcanimicrobium</taxon>
    </lineage>
</organism>
<comment type="similarity">
    <text evidence="5">Belongs to the class-III pyridoxal-phosphate-dependent aminotransferase family. ArgD subfamily.</text>
</comment>
<feature type="modified residue" description="N6-(pyridoxal phosphate)lysine" evidence="5">
    <location>
        <position position="286"/>
    </location>
</feature>
<keyword evidence="3 5" id="KW-0808">Transferase</keyword>
<evidence type="ECO:0000256" key="2">
    <source>
        <dbReference type="ARBA" id="ARBA00022605"/>
    </source>
</evidence>
<feature type="binding site" evidence="5">
    <location>
        <position position="172"/>
    </location>
    <ligand>
        <name>pyridoxal 5'-phosphate</name>
        <dbReference type="ChEBI" id="CHEBI:597326"/>
    </ligand>
</feature>
<accession>A0AAN1XWF9</accession>
<gene>
    <name evidence="7" type="primary">argD_1</name>
    <name evidence="5" type="synonym">argD</name>
    <name evidence="7" type="ORF">WPS_08190</name>
</gene>
<dbReference type="GO" id="GO:0006526">
    <property type="term" value="P:L-arginine biosynthetic process"/>
    <property type="evidence" value="ECO:0007669"/>
    <property type="project" value="UniProtKB-UniRule"/>
</dbReference>
<dbReference type="Gene3D" id="3.90.1150.10">
    <property type="entry name" value="Aspartate Aminotransferase, domain 1"/>
    <property type="match status" value="1"/>
</dbReference>
<evidence type="ECO:0000256" key="1">
    <source>
        <dbReference type="ARBA" id="ARBA00022576"/>
    </source>
</evidence>
<dbReference type="InterPro" id="IPR004636">
    <property type="entry name" value="AcOrn/SuccOrn_fam"/>
</dbReference>
<feature type="region of interest" description="Disordered" evidence="6">
    <location>
        <begin position="1"/>
        <end position="20"/>
    </location>
</feature>
<feature type="binding site" evidence="5">
    <location>
        <begin position="257"/>
        <end position="260"/>
    </location>
    <ligand>
        <name>pyridoxal 5'-phosphate</name>
        <dbReference type="ChEBI" id="CHEBI:597326"/>
    </ligand>
</feature>
<dbReference type="EMBL" id="AP025523">
    <property type="protein sequence ID" value="BDE05543.1"/>
    <property type="molecule type" value="Genomic_DNA"/>
</dbReference>
<keyword evidence="5" id="KW-0963">Cytoplasm</keyword>
<dbReference type="FunFam" id="3.40.640.10:FF:000004">
    <property type="entry name" value="Acetylornithine aminotransferase"/>
    <property type="match status" value="1"/>
</dbReference>
<dbReference type="NCBIfam" id="TIGR00707">
    <property type="entry name" value="argD"/>
    <property type="match status" value="1"/>
</dbReference>
<sequence>MKSDSYDNVVTSSDTGAPREAWGARSLGRSALQPVNRGARLVTQHPHVMANYGRLEINIVRGEGCRLYDESGNAYLDMVAGIAVCALGHAHPRIARAVAEQAATLVHVSNLVHYEPTGTLADRLAELAGFDAVFFCNSGAEANEAAIKLARKHAWRRGEKERNVILSAKGSFHGRTMGALAATDNPKYHEGFEPLPRGFRHVAFNDLAALDGAITEHTAAFLIEPVQGESGVVPATREYLLEARRLCTQRGALLIFDEIQCGMGRLGRLFAHQFFDVLPDSLTLAKSLANGLPIGALIVRGEAASSLKPGDHGTTFGGSPVPAAAALEHLKIREILDLDTHVEAMGALLLAELRQIAAEFPAVFDEPRGFGLMLGLPVREPHAASAFVPHGLDNGLLINAAGRNTLRFVPPLIINADEIREALQRLRATIAVTLA</sequence>
<feature type="binding site" evidence="5">
    <location>
        <begin position="139"/>
        <end position="140"/>
    </location>
    <ligand>
        <name>pyridoxal 5'-phosphate</name>
        <dbReference type="ChEBI" id="CHEBI:597326"/>
    </ligand>
</feature>
<comment type="subcellular location">
    <subcellularLocation>
        <location evidence="5">Cytoplasm</location>
    </subcellularLocation>
</comment>
<feature type="binding site" evidence="5">
    <location>
        <position position="315"/>
    </location>
    <ligand>
        <name>pyridoxal 5'-phosphate</name>
        <dbReference type="ChEBI" id="CHEBI:597326"/>
    </ligand>
</feature>
<dbReference type="GO" id="GO:0005737">
    <property type="term" value="C:cytoplasm"/>
    <property type="evidence" value="ECO:0007669"/>
    <property type="project" value="UniProtKB-SubCell"/>
</dbReference>
<keyword evidence="1 5" id="KW-0032">Aminotransferase</keyword>
<dbReference type="PIRSF" id="PIRSF000521">
    <property type="entry name" value="Transaminase_4ab_Lys_Orn"/>
    <property type="match status" value="1"/>
</dbReference>
<keyword evidence="8" id="KW-1185">Reference proteome</keyword>
<dbReference type="InterPro" id="IPR015424">
    <property type="entry name" value="PyrdxlP-dep_Trfase"/>
</dbReference>
<comment type="pathway">
    <text evidence="5">Amino-acid biosynthesis; L-arginine biosynthesis; N(2)-acetyl-L-ornithine from L-glutamate: step 4/4.</text>
</comment>
<protein>
    <recommendedName>
        <fullName evidence="5">Acetylornithine aminotransferase</fullName>
        <shortName evidence="5">ACOAT</shortName>
        <ecNumber evidence="5">2.6.1.11</ecNumber>
    </recommendedName>
</protein>
<dbReference type="GO" id="GO:0003992">
    <property type="term" value="F:N2-acetyl-L-ornithine:2-oxoglutarate 5-aminotransferase activity"/>
    <property type="evidence" value="ECO:0007669"/>
    <property type="project" value="UniProtKB-UniRule"/>
</dbReference>
<dbReference type="Proteomes" id="UP001317532">
    <property type="component" value="Chromosome"/>
</dbReference>
<dbReference type="EC" id="2.6.1.11" evidence="5"/>
<dbReference type="GO" id="GO:0030170">
    <property type="term" value="F:pyridoxal phosphate binding"/>
    <property type="evidence" value="ECO:0007669"/>
    <property type="project" value="InterPro"/>
</dbReference>
<dbReference type="NCBIfam" id="NF002325">
    <property type="entry name" value="PRK01278.1"/>
    <property type="match status" value="1"/>
</dbReference>
<dbReference type="AlphaFoldDB" id="A0AAN1XWF9"/>
<evidence type="ECO:0000313" key="8">
    <source>
        <dbReference type="Proteomes" id="UP001317532"/>
    </source>
</evidence>
<evidence type="ECO:0000256" key="3">
    <source>
        <dbReference type="ARBA" id="ARBA00022679"/>
    </source>
</evidence>
<evidence type="ECO:0000256" key="6">
    <source>
        <dbReference type="SAM" id="MobiDB-lite"/>
    </source>
</evidence>
<evidence type="ECO:0000313" key="7">
    <source>
        <dbReference type="EMBL" id="BDE05543.1"/>
    </source>
</evidence>
<dbReference type="GO" id="GO:0042802">
    <property type="term" value="F:identical protein binding"/>
    <property type="evidence" value="ECO:0007669"/>
    <property type="project" value="TreeGrafter"/>
</dbReference>
<reference evidence="7 8" key="1">
    <citation type="journal article" date="2022" name="ISME Commun">
        <title>Vulcanimicrobium alpinus gen. nov. sp. nov., the first cultivated representative of the candidate phylum 'Eremiobacterota', is a metabolically versatile aerobic anoxygenic phototroph.</title>
        <authorList>
            <person name="Yabe S."/>
            <person name="Muto K."/>
            <person name="Abe K."/>
            <person name="Yokota A."/>
            <person name="Staudigel H."/>
            <person name="Tebo B.M."/>
        </authorList>
    </citation>
    <scope>NUCLEOTIDE SEQUENCE [LARGE SCALE GENOMIC DNA]</scope>
    <source>
        <strain evidence="7 8">WC8-2</strain>
    </source>
</reference>
<dbReference type="CDD" id="cd00610">
    <property type="entry name" value="OAT_like"/>
    <property type="match status" value="1"/>
</dbReference>
<comment type="cofactor">
    <cofactor evidence="5">
        <name>pyridoxal 5'-phosphate</name>
        <dbReference type="ChEBI" id="CHEBI:597326"/>
    </cofactor>
    <text evidence="5">Binds 1 pyridoxal phosphate per subunit.</text>
</comment>